<accession>A0A6N9YMN0</accession>
<gene>
    <name evidence="8" type="ORF">G1H11_13435</name>
</gene>
<dbReference type="Proteomes" id="UP000469185">
    <property type="component" value="Unassembled WGS sequence"/>
</dbReference>
<evidence type="ECO:0000256" key="4">
    <source>
        <dbReference type="ARBA" id="ARBA00022989"/>
    </source>
</evidence>
<dbReference type="AlphaFoldDB" id="A0A6N9YMN0"/>
<keyword evidence="4 6" id="KW-1133">Transmembrane helix</keyword>
<feature type="domain" description="Type II secretion system protein GspF" evidence="7">
    <location>
        <begin position="107"/>
        <end position="230"/>
    </location>
</feature>
<organism evidence="8 9">
    <name type="scientific">Phytoactinopolyspora alkaliphila</name>
    <dbReference type="NCBI Taxonomy" id="1783498"/>
    <lineage>
        <taxon>Bacteria</taxon>
        <taxon>Bacillati</taxon>
        <taxon>Actinomycetota</taxon>
        <taxon>Actinomycetes</taxon>
        <taxon>Jiangellales</taxon>
        <taxon>Jiangellaceae</taxon>
        <taxon>Phytoactinopolyspora</taxon>
    </lineage>
</organism>
<dbReference type="Pfam" id="PF00482">
    <property type="entry name" value="T2SSF"/>
    <property type="match status" value="1"/>
</dbReference>
<dbReference type="PANTHER" id="PTHR35007">
    <property type="entry name" value="INTEGRAL MEMBRANE PROTEIN-RELATED"/>
    <property type="match status" value="1"/>
</dbReference>
<evidence type="ECO:0000313" key="8">
    <source>
        <dbReference type="EMBL" id="NED96311.1"/>
    </source>
</evidence>
<dbReference type="PANTHER" id="PTHR35007:SF3">
    <property type="entry name" value="POSSIBLE CONSERVED ALANINE RICH MEMBRANE PROTEIN"/>
    <property type="match status" value="1"/>
</dbReference>
<feature type="transmembrane region" description="Helical" evidence="6">
    <location>
        <begin position="72"/>
        <end position="90"/>
    </location>
</feature>
<evidence type="ECO:0000256" key="3">
    <source>
        <dbReference type="ARBA" id="ARBA00022692"/>
    </source>
</evidence>
<comment type="caution">
    <text evidence="8">The sequence shown here is derived from an EMBL/GenBank/DDBJ whole genome shotgun (WGS) entry which is preliminary data.</text>
</comment>
<protein>
    <submittedName>
        <fullName evidence="8">Type II secretion system protein</fullName>
    </submittedName>
</protein>
<comment type="subcellular location">
    <subcellularLocation>
        <location evidence="1">Cell membrane</location>
        <topology evidence="1">Multi-pass membrane protein</topology>
    </subcellularLocation>
</comment>
<dbReference type="InterPro" id="IPR018076">
    <property type="entry name" value="T2SS_GspF_dom"/>
</dbReference>
<feature type="transmembrane region" description="Helical" evidence="6">
    <location>
        <begin position="247"/>
        <end position="266"/>
    </location>
</feature>
<keyword evidence="3 6" id="KW-0812">Transmembrane</keyword>
<sequence>MDRMTPTFLLTVLMGAAVGGGVLLLYVALRGVELRPPAPNRGRPLLERLGRQTLIGIGAGVVVLAITQWPVAAVGGGALVAAWPMLFGGARAEREAIARLEGLAAWTESLRDTIAGAVGLEQAIPATVYAAAPSVQPQLRMLADRLRIRMPMPEALQRFADDLDDPSADLVVASLILNSRLRGPGLRQVLSSLADSARAELDMRQRVFAGRASTRRSIQIVVGFSLAFMIGLSVVNREYVEPYGTAMGQVVLAVVIGLFALGFMWMRRLSNIEVPDRFLVTASPGSTGGRS</sequence>
<evidence type="ECO:0000313" key="9">
    <source>
        <dbReference type="Proteomes" id="UP000469185"/>
    </source>
</evidence>
<keyword evidence="5 6" id="KW-0472">Membrane</keyword>
<keyword evidence="9" id="KW-1185">Reference proteome</keyword>
<evidence type="ECO:0000256" key="6">
    <source>
        <dbReference type="SAM" id="Phobius"/>
    </source>
</evidence>
<feature type="transmembrane region" description="Helical" evidence="6">
    <location>
        <begin position="218"/>
        <end position="235"/>
    </location>
</feature>
<dbReference type="RefSeq" id="WP_163819075.1">
    <property type="nucleotide sequence ID" value="NZ_JAAGOB010000006.1"/>
</dbReference>
<dbReference type="EMBL" id="JAAGOB010000006">
    <property type="protein sequence ID" value="NED96311.1"/>
    <property type="molecule type" value="Genomic_DNA"/>
</dbReference>
<evidence type="ECO:0000256" key="5">
    <source>
        <dbReference type="ARBA" id="ARBA00023136"/>
    </source>
</evidence>
<name>A0A6N9YMN0_9ACTN</name>
<proteinExistence type="predicted"/>
<reference evidence="8 9" key="1">
    <citation type="submission" date="2020-02" db="EMBL/GenBank/DDBJ databases">
        <authorList>
            <person name="Li X.-J."/>
            <person name="Feng X.-M."/>
        </authorList>
    </citation>
    <scope>NUCLEOTIDE SEQUENCE [LARGE SCALE GENOMIC DNA]</scope>
    <source>
        <strain evidence="8 9">CGMCC 4.7225</strain>
    </source>
</reference>
<evidence type="ECO:0000259" key="7">
    <source>
        <dbReference type="Pfam" id="PF00482"/>
    </source>
</evidence>
<evidence type="ECO:0000256" key="2">
    <source>
        <dbReference type="ARBA" id="ARBA00022475"/>
    </source>
</evidence>
<dbReference type="GO" id="GO:0005886">
    <property type="term" value="C:plasma membrane"/>
    <property type="evidence" value="ECO:0007669"/>
    <property type="project" value="UniProtKB-SubCell"/>
</dbReference>
<feature type="transmembrane region" description="Helical" evidence="6">
    <location>
        <begin position="6"/>
        <end position="29"/>
    </location>
</feature>
<evidence type="ECO:0000256" key="1">
    <source>
        <dbReference type="ARBA" id="ARBA00004651"/>
    </source>
</evidence>
<keyword evidence="2" id="KW-1003">Cell membrane</keyword>